<dbReference type="EMBL" id="AM746676">
    <property type="protein sequence ID" value="CAN93219.1"/>
    <property type="molecule type" value="Genomic_DNA"/>
</dbReference>
<reference evidence="1 2" key="1">
    <citation type="journal article" date="2007" name="Nat. Biotechnol.">
        <title>Complete genome sequence of the myxobacterium Sorangium cellulosum.</title>
        <authorList>
            <person name="Schneiker S."/>
            <person name="Perlova O."/>
            <person name="Kaiser O."/>
            <person name="Gerth K."/>
            <person name="Alici A."/>
            <person name="Altmeyer M.O."/>
            <person name="Bartels D."/>
            <person name="Bekel T."/>
            <person name="Beyer S."/>
            <person name="Bode E."/>
            <person name="Bode H.B."/>
            <person name="Bolten C.J."/>
            <person name="Choudhuri J.V."/>
            <person name="Doss S."/>
            <person name="Elnakady Y.A."/>
            <person name="Frank B."/>
            <person name="Gaigalat L."/>
            <person name="Goesmann A."/>
            <person name="Groeger C."/>
            <person name="Gross F."/>
            <person name="Jelsbak L."/>
            <person name="Jelsbak L."/>
            <person name="Kalinowski J."/>
            <person name="Kegler C."/>
            <person name="Knauber T."/>
            <person name="Konietzny S."/>
            <person name="Kopp M."/>
            <person name="Krause L."/>
            <person name="Krug D."/>
            <person name="Linke B."/>
            <person name="Mahmud T."/>
            <person name="Martinez-Arias R."/>
            <person name="McHardy A.C."/>
            <person name="Merai M."/>
            <person name="Meyer F."/>
            <person name="Mormann S."/>
            <person name="Munoz-Dorado J."/>
            <person name="Perez J."/>
            <person name="Pradella S."/>
            <person name="Rachid S."/>
            <person name="Raddatz G."/>
            <person name="Rosenau F."/>
            <person name="Rueckert C."/>
            <person name="Sasse F."/>
            <person name="Scharfe M."/>
            <person name="Schuster S.C."/>
            <person name="Suen G."/>
            <person name="Treuner-Lange A."/>
            <person name="Velicer G.J."/>
            <person name="Vorholter F.-J."/>
            <person name="Weissman K.J."/>
            <person name="Welch R.D."/>
            <person name="Wenzel S.C."/>
            <person name="Whitworth D.E."/>
            <person name="Wilhelm S."/>
            <person name="Wittmann C."/>
            <person name="Bloecker H."/>
            <person name="Puehler A."/>
            <person name="Mueller R."/>
        </authorList>
    </citation>
    <scope>NUCLEOTIDE SEQUENCE [LARGE SCALE GENOMIC DNA]</scope>
    <source>
        <strain evidence="2">So ce56</strain>
    </source>
</reference>
<dbReference type="InterPro" id="IPR011990">
    <property type="entry name" value="TPR-like_helical_dom_sf"/>
</dbReference>
<evidence type="ECO:0008006" key="3">
    <source>
        <dbReference type="Google" id="ProtNLM"/>
    </source>
</evidence>
<evidence type="ECO:0000313" key="2">
    <source>
        <dbReference type="Proteomes" id="UP000002139"/>
    </source>
</evidence>
<proteinExistence type="predicted"/>
<dbReference type="KEGG" id="scl:sce3060"/>
<evidence type="ECO:0000313" key="1">
    <source>
        <dbReference type="EMBL" id="CAN93219.1"/>
    </source>
</evidence>
<accession>A9GI54</accession>
<dbReference type="SUPFAM" id="SSF48452">
    <property type="entry name" value="TPR-like"/>
    <property type="match status" value="1"/>
</dbReference>
<dbReference type="AlphaFoldDB" id="A9GI54"/>
<dbReference type="eggNOG" id="ENOG503425S">
    <property type="taxonomic scope" value="Bacteria"/>
</dbReference>
<dbReference type="HOGENOM" id="CLU_898999_0_0_7"/>
<dbReference type="Gene3D" id="1.25.40.10">
    <property type="entry name" value="Tetratricopeptide repeat domain"/>
    <property type="match status" value="1"/>
</dbReference>
<keyword evidence="2" id="KW-1185">Reference proteome</keyword>
<name>A9GI54_SORC5</name>
<dbReference type="Proteomes" id="UP000002139">
    <property type="component" value="Chromosome"/>
</dbReference>
<protein>
    <recommendedName>
        <fullName evidence="3">DUF4034 domain-containing protein</fullName>
    </recommendedName>
</protein>
<gene>
    <name evidence="1" type="ordered locus">sce3060</name>
</gene>
<organism evidence="1 2">
    <name type="scientific">Sorangium cellulosum (strain So ce56)</name>
    <name type="common">Polyangium cellulosum (strain So ce56)</name>
    <dbReference type="NCBI Taxonomy" id="448385"/>
    <lineage>
        <taxon>Bacteria</taxon>
        <taxon>Pseudomonadati</taxon>
        <taxon>Myxococcota</taxon>
        <taxon>Polyangia</taxon>
        <taxon>Polyangiales</taxon>
        <taxon>Polyangiaceae</taxon>
        <taxon>Sorangium</taxon>
    </lineage>
</organism>
<sequence length="293" mass="33387">MEPWLAAEIEKLKSADAPIEITAEALQRFLASTTDAGPPRSERLRRLAIELEDEDFVDGWAGFRRIYEAAASESPNDAWVFLSWGISADHSWLWRSKLEEERLQIWEAADRALARAVELSPDDADILYAMGHLRYQHPTDDTDSGEHAVRAIPWLVRAIEVNPHHPMAQLFRAHCYHDQKKWQAAVRAYEAVEASRLLEERPCEAGRVVKLRAQLAFCLAQSGDPAEAGRQLLLLVNDVDQFTRDELRELVGSMLSFSEILEDTANRVKSPHLLEATRATILRVERRWDDEEG</sequence>